<feature type="domain" description="CCHC-type" evidence="2">
    <location>
        <begin position="104"/>
        <end position="119"/>
    </location>
</feature>
<sequence length="168" mass="18752">MIINNQRDTINCRTTLGRDGDKTVTIKDLDSVSTKEEIEKAIAHLLGIKEEEVTVGPLRPYFGGNQATTVRLKANHAVELVNKGTVRIGLNQCPINEFVKVLQCFRCLKYGHRRDECKEGTDRSAECLRCSGNGHKAKECERTEHCVLCQKDGHRAGAGKCPEFRKAL</sequence>
<evidence type="ECO:0000313" key="3">
    <source>
        <dbReference type="EMBL" id="KAJ8975663.1"/>
    </source>
</evidence>
<comment type="caution">
    <text evidence="3">The sequence shown here is derived from an EMBL/GenBank/DDBJ whole genome shotgun (WGS) entry which is preliminary data.</text>
</comment>
<keyword evidence="1" id="KW-0863">Zinc-finger</keyword>
<feature type="domain" description="CCHC-type" evidence="2">
    <location>
        <begin position="127"/>
        <end position="142"/>
    </location>
</feature>
<dbReference type="EMBL" id="JAPWTJ010000785">
    <property type="protein sequence ID" value="KAJ8975663.1"/>
    <property type="molecule type" value="Genomic_DNA"/>
</dbReference>
<dbReference type="SMART" id="SM00343">
    <property type="entry name" value="ZnF_C2HC"/>
    <property type="match status" value="3"/>
</dbReference>
<proteinExistence type="predicted"/>
<reference evidence="3" key="1">
    <citation type="journal article" date="2023" name="Insect Mol. Biol.">
        <title>Genome sequencing provides insights into the evolution of gene families encoding plant cell wall-degrading enzymes in longhorned beetles.</title>
        <authorList>
            <person name="Shin N.R."/>
            <person name="Okamura Y."/>
            <person name="Kirsch R."/>
            <person name="Pauchet Y."/>
        </authorList>
    </citation>
    <scope>NUCLEOTIDE SEQUENCE</scope>
    <source>
        <strain evidence="3">MMC_N1</strain>
    </source>
</reference>
<evidence type="ECO:0000313" key="4">
    <source>
        <dbReference type="Proteomes" id="UP001162164"/>
    </source>
</evidence>
<keyword evidence="1" id="KW-0479">Metal-binding</keyword>
<evidence type="ECO:0000256" key="1">
    <source>
        <dbReference type="PROSITE-ProRule" id="PRU00047"/>
    </source>
</evidence>
<keyword evidence="4" id="KW-1185">Reference proteome</keyword>
<dbReference type="SUPFAM" id="SSF57756">
    <property type="entry name" value="Retrovirus zinc finger-like domains"/>
    <property type="match status" value="1"/>
</dbReference>
<accession>A0ABQ9JBU5</accession>
<name>A0ABQ9JBU5_9CUCU</name>
<evidence type="ECO:0000259" key="2">
    <source>
        <dbReference type="PROSITE" id="PS50158"/>
    </source>
</evidence>
<dbReference type="Gene3D" id="4.10.60.10">
    <property type="entry name" value="Zinc finger, CCHC-type"/>
    <property type="match status" value="1"/>
</dbReference>
<dbReference type="Proteomes" id="UP001162164">
    <property type="component" value="Unassembled WGS sequence"/>
</dbReference>
<organism evidence="3 4">
    <name type="scientific">Molorchus minor</name>
    <dbReference type="NCBI Taxonomy" id="1323400"/>
    <lineage>
        <taxon>Eukaryota</taxon>
        <taxon>Metazoa</taxon>
        <taxon>Ecdysozoa</taxon>
        <taxon>Arthropoda</taxon>
        <taxon>Hexapoda</taxon>
        <taxon>Insecta</taxon>
        <taxon>Pterygota</taxon>
        <taxon>Neoptera</taxon>
        <taxon>Endopterygota</taxon>
        <taxon>Coleoptera</taxon>
        <taxon>Polyphaga</taxon>
        <taxon>Cucujiformia</taxon>
        <taxon>Chrysomeloidea</taxon>
        <taxon>Cerambycidae</taxon>
        <taxon>Lamiinae</taxon>
        <taxon>Monochamini</taxon>
        <taxon>Molorchus</taxon>
    </lineage>
</organism>
<protein>
    <recommendedName>
        <fullName evidence="2">CCHC-type domain-containing protein</fullName>
    </recommendedName>
</protein>
<gene>
    <name evidence="3" type="ORF">NQ317_001003</name>
</gene>
<dbReference type="PROSITE" id="PS50158">
    <property type="entry name" value="ZF_CCHC"/>
    <property type="match status" value="2"/>
</dbReference>
<dbReference type="InterPro" id="IPR036875">
    <property type="entry name" value="Znf_CCHC_sf"/>
</dbReference>
<dbReference type="InterPro" id="IPR001878">
    <property type="entry name" value="Znf_CCHC"/>
</dbReference>
<keyword evidence="1" id="KW-0862">Zinc</keyword>